<comment type="caution">
    <text evidence="1">The sequence shown here is derived from an EMBL/GenBank/DDBJ whole genome shotgun (WGS) entry which is preliminary data.</text>
</comment>
<reference evidence="1 2" key="1">
    <citation type="submission" date="2024-01" db="EMBL/GenBank/DDBJ databases">
        <title>The genomes of 5 underutilized Papilionoideae crops provide insights into root nodulation and disease resistanc.</title>
        <authorList>
            <person name="Jiang F."/>
        </authorList>
    </citation>
    <scope>NUCLEOTIDE SEQUENCE [LARGE SCALE GENOMIC DNA]</scope>
    <source>
        <strain evidence="1">LVBAO_FW01</strain>
        <tissue evidence="1">Leaves</tissue>
    </source>
</reference>
<accession>A0AAN9MCN1</accession>
<evidence type="ECO:0000313" key="2">
    <source>
        <dbReference type="Proteomes" id="UP001367508"/>
    </source>
</evidence>
<keyword evidence="2" id="KW-1185">Reference proteome</keyword>
<proteinExistence type="predicted"/>
<dbReference type="AlphaFoldDB" id="A0AAN9MCN1"/>
<gene>
    <name evidence="1" type="ORF">VNO77_09020</name>
</gene>
<dbReference type="Proteomes" id="UP001367508">
    <property type="component" value="Unassembled WGS sequence"/>
</dbReference>
<sequence>MIFTMQSLFNKGQFPGIRKFPKSQPSLGFYLLGVVSVLCQDWPQNWFISILAKGEVLAETGFESTVDSGLAATCQNSCNSPSLLQLIMGMSSRSDDLRAVYQQAYYGYTDCGYKN</sequence>
<dbReference type="EMBL" id="JAYMYQ010000002">
    <property type="protein sequence ID" value="KAK7350409.1"/>
    <property type="molecule type" value="Genomic_DNA"/>
</dbReference>
<protein>
    <submittedName>
        <fullName evidence="1">Uncharacterized protein</fullName>
    </submittedName>
</protein>
<name>A0AAN9MCN1_CANGL</name>
<evidence type="ECO:0000313" key="1">
    <source>
        <dbReference type="EMBL" id="KAK7350409.1"/>
    </source>
</evidence>
<organism evidence="1 2">
    <name type="scientific">Canavalia gladiata</name>
    <name type="common">Sword bean</name>
    <name type="synonym">Dolichos gladiatus</name>
    <dbReference type="NCBI Taxonomy" id="3824"/>
    <lineage>
        <taxon>Eukaryota</taxon>
        <taxon>Viridiplantae</taxon>
        <taxon>Streptophyta</taxon>
        <taxon>Embryophyta</taxon>
        <taxon>Tracheophyta</taxon>
        <taxon>Spermatophyta</taxon>
        <taxon>Magnoliopsida</taxon>
        <taxon>eudicotyledons</taxon>
        <taxon>Gunneridae</taxon>
        <taxon>Pentapetalae</taxon>
        <taxon>rosids</taxon>
        <taxon>fabids</taxon>
        <taxon>Fabales</taxon>
        <taxon>Fabaceae</taxon>
        <taxon>Papilionoideae</taxon>
        <taxon>50 kb inversion clade</taxon>
        <taxon>NPAAA clade</taxon>
        <taxon>indigoferoid/millettioid clade</taxon>
        <taxon>Phaseoleae</taxon>
        <taxon>Canavalia</taxon>
    </lineage>
</organism>